<dbReference type="PANTHER" id="PTHR43420:SF44">
    <property type="entry name" value="ACETYLTRANSFERASE YPEA"/>
    <property type="match status" value="1"/>
</dbReference>
<dbReference type="NCBIfam" id="TIGR01575">
    <property type="entry name" value="rimI"/>
    <property type="match status" value="1"/>
</dbReference>
<dbReference type="InterPro" id="IPR016181">
    <property type="entry name" value="Acyl_CoA_acyltransferase"/>
</dbReference>
<evidence type="ECO:0000313" key="7">
    <source>
        <dbReference type="Proteomes" id="UP000248168"/>
    </source>
</evidence>
<dbReference type="CDD" id="cd04301">
    <property type="entry name" value="NAT_SF"/>
    <property type="match status" value="1"/>
</dbReference>
<reference evidence="7" key="1">
    <citation type="submission" date="2018-04" db="EMBL/GenBank/DDBJ databases">
        <authorList>
            <person name="Lucker S."/>
            <person name="Sakoula D."/>
        </authorList>
    </citation>
    <scope>NUCLEOTIDE SEQUENCE [LARGE SCALE GENOMIC DNA]</scope>
</reference>
<dbReference type="InterPro" id="IPR000182">
    <property type="entry name" value="GNAT_dom"/>
</dbReference>
<evidence type="ECO:0000256" key="4">
    <source>
        <dbReference type="ARBA" id="ARBA00023315"/>
    </source>
</evidence>
<keyword evidence="7" id="KW-1185">Reference proteome</keyword>
<dbReference type="AlphaFoldDB" id="A0A330LAM8"/>
<dbReference type="Pfam" id="PF00583">
    <property type="entry name" value="Acetyltransf_1"/>
    <property type="match status" value="1"/>
</dbReference>
<accession>A0A330LAM8</accession>
<name>A0A330LAM8_9BACT</name>
<feature type="domain" description="N-acetyltransferase" evidence="5">
    <location>
        <begin position="5"/>
        <end position="157"/>
    </location>
</feature>
<gene>
    <name evidence="6" type="primary">rimI</name>
    <name evidence="6" type="ORF">NITLEN_90019</name>
</gene>
<dbReference type="InParanoid" id="A0A330LAM8"/>
<evidence type="ECO:0000259" key="5">
    <source>
        <dbReference type="PROSITE" id="PS51186"/>
    </source>
</evidence>
<dbReference type="EMBL" id="OUNR01000022">
    <property type="protein sequence ID" value="SPP66764.1"/>
    <property type="molecule type" value="Genomic_DNA"/>
</dbReference>
<evidence type="ECO:0000313" key="6">
    <source>
        <dbReference type="EMBL" id="SPP66764.1"/>
    </source>
</evidence>
<evidence type="ECO:0000256" key="3">
    <source>
        <dbReference type="ARBA" id="ARBA00022679"/>
    </source>
</evidence>
<dbReference type="EC" id="2.3.1.267" evidence="6"/>
<keyword evidence="4 6" id="KW-0012">Acyltransferase</keyword>
<dbReference type="GO" id="GO:0008999">
    <property type="term" value="F:protein-N-terminal-alanine acetyltransferase activity"/>
    <property type="evidence" value="ECO:0007669"/>
    <property type="project" value="UniProtKB-EC"/>
</dbReference>
<evidence type="ECO:0000256" key="1">
    <source>
        <dbReference type="ARBA" id="ARBA00005395"/>
    </source>
</evidence>
<protein>
    <submittedName>
        <fullName evidence="6">Ribosomal-protein-alanine N-acetyltransferase</fullName>
        <ecNumber evidence="6">2.3.1.267</ecNumber>
    </submittedName>
</protein>
<dbReference type="RefSeq" id="WP_181416961.1">
    <property type="nucleotide sequence ID" value="NZ_OUNR01000022.1"/>
</dbReference>
<dbReference type="Gene3D" id="3.40.630.30">
    <property type="match status" value="1"/>
</dbReference>
<dbReference type="PROSITE" id="PS51186">
    <property type="entry name" value="GNAT"/>
    <property type="match status" value="1"/>
</dbReference>
<dbReference type="InterPro" id="IPR050680">
    <property type="entry name" value="YpeA/RimI_acetyltransf"/>
</dbReference>
<evidence type="ECO:0000256" key="2">
    <source>
        <dbReference type="ARBA" id="ARBA00022490"/>
    </source>
</evidence>
<proteinExistence type="inferred from homology"/>
<organism evidence="6 7">
    <name type="scientific">Nitrospira lenta</name>
    <dbReference type="NCBI Taxonomy" id="1436998"/>
    <lineage>
        <taxon>Bacteria</taxon>
        <taxon>Pseudomonadati</taxon>
        <taxon>Nitrospirota</taxon>
        <taxon>Nitrospiria</taxon>
        <taxon>Nitrospirales</taxon>
        <taxon>Nitrospiraceae</taxon>
        <taxon>Nitrospira</taxon>
    </lineage>
</organism>
<keyword evidence="2" id="KW-0963">Cytoplasm</keyword>
<sequence>MDSAIQIIPATLADLPDLLRLEEACFSAPWTRKMLEAELTGNQFAHFLVARETAKTATTDGPIVGSLCFWIVFEEVRLMNLAVAEQMRRRGIAAALVDSALHTGLMQAATRAVLEVRASNQAALALYRRFGFTQVSVRPAYYSNPVEDAVLMEMEPIVIPAGSGRRSAPVNKGGSVPAH</sequence>
<dbReference type="SUPFAM" id="SSF55729">
    <property type="entry name" value="Acyl-CoA N-acyltransferases (Nat)"/>
    <property type="match status" value="1"/>
</dbReference>
<dbReference type="Proteomes" id="UP000248168">
    <property type="component" value="Unassembled WGS sequence"/>
</dbReference>
<dbReference type="FunCoup" id="A0A330LAM8">
    <property type="interactions" value="242"/>
</dbReference>
<dbReference type="InterPro" id="IPR006464">
    <property type="entry name" value="AcTrfase_RimI/Ard1"/>
</dbReference>
<comment type="similarity">
    <text evidence="1">Belongs to the acetyltransferase family. RimI subfamily.</text>
</comment>
<dbReference type="PANTHER" id="PTHR43420">
    <property type="entry name" value="ACETYLTRANSFERASE"/>
    <property type="match status" value="1"/>
</dbReference>
<keyword evidence="3 6" id="KW-0808">Transferase</keyword>